<evidence type="ECO:0008006" key="3">
    <source>
        <dbReference type="Google" id="ProtNLM"/>
    </source>
</evidence>
<gene>
    <name evidence="1" type="ORF">PM001_LOCUS15517</name>
</gene>
<organism evidence="1 2">
    <name type="scientific">Peronospora matthiolae</name>
    <dbReference type="NCBI Taxonomy" id="2874970"/>
    <lineage>
        <taxon>Eukaryota</taxon>
        <taxon>Sar</taxon>
        <taxon>Stramenopiles</taxon>
        <taxon>Oomycota</taxon>
        <taxon>Peronosporomycetes</taxon>
        <taxon>Peronosporales</taxon>
        <taxon>Peronosporaceae</taxon>
        <taxon>Peronospora</taxon>
    </lineage>
</organism>
<sequence>MFLYHKGDNGNLVVFGVYIDDLLATGTSVADVESFFASLASLSIKGLGRAHKFLWMRVKLGIDGANRIDQEKASRSSCVLTG</sequence>
<comment type="caution">
    <text evidence="1">The sequence shown here is derived from an EMBL/GenBank/DDBJ whole genome shotgun (WGS) entry which is preliminary data.</text>
</comment>
<evidence type="ECO:0000313" key="2">
    <source>
        <dbReference type="Proteomes" id="UP001162060"/>
    </source>
</evidence>
<dbReference type="EMBL" id="CAKLBY020000166">
    <property type="protein sequence ID" value="CAK7930367.1"/>
    <property type="molecule type" value="Genomic_DNA"/>
</dbReference>
<accession>A0AAV1U9U6</accession>
<name>A0AAV1U9U6_9STRA</name>
<protein>
    <recommendedName>
        <fullName evidence="3">Reverse transcriptase Ty1/copia-type domain-containing protein</fullName>
    </recommendedName>
</protein>
<dbReference type="AlphaFoldDB" id="A0AAV1U9U6"/>
<proteinExistence type="predicted"/>
<evidence type="ECO:0000313" key="1">
    <source>
        <dbReference type="EMBL" id="CAK7930367.1"/>
    </source>
</evidence>
<reference evidence="1" key="1">
    <citation type="submission" date="2024-01" db="EMBL/GenBank/DDBJ databases">
        <authorList>
            <person name="Webb A."/>
        </authorList>
    </citation>
    <scope>NUCLEOTIDE SEQUENCE</scope>
    <source>
        <strain evidence="1">Pm1</strain>
    </source>
</reference>
<dbReference type="Proteomes" id="UP001162060">
    <property type="component" value="Unassembled WGS sequence"/>
</dbReference>